<reference evidence="3" key="1">
    <citation type="submission" date="2019-09" db="EMBL/GenBank/DDBJ databases">
        <title>Yersinia canariae sp. nov., isolated from a human yersiniosis case.</title>
        <authorList>
            <person name="Nguyen S.V."/>
            <person name="Greig D."/>
            <person name="Hurley D."/>
            <person name="Cao Y."/>
            <person name="McCabe E."/>
            <person name="Mitchell M."/>
            <person name="Jenkins C."/>
            <person name="Fanning S."/>
        </authorList>
    </citation>
    <scope>NUCLEOTIDE SEQUENCE [LARGE SCALE GENOMIC DNA]</scope>
    <source>
        <strain evidence="3">NCTC 14382</strain>
    </source>
</reference>
<sequence length="1269" mass="140370">MVEINKDLEDTLTEFDPRSLFSHGFNLGSMDIIQGGYFDDVIGRTPVALWGGLQQRVLDGILVILPPPPATVLTNESVMGALRYGIEMLNNAKPTEKEIAFLERIVNIVACPSLDAADLVSLIAAQGSKQLIAIPEIQNYRDNTLPPQPIIGLSAVLTSQEVWIQHVVSICRQIMTELKNHDAYAVVHVDDCCILTDKSTEMLTSIDDCYVVCVSFENDKKELVDQHAQRWVTQIMGGLTEEVVSEIEALNLPEINRLHLLAQLYSRAGKHTETINILTLCVEHDASLSKENLVQLASIAFKAGSKPLTEAFLPKDINGLASHHWLEKALDIATDLHNNALIELYDQAMEALFTHSESLRENRDRRLLMNCQLTCKSREQLFTTVGLSQHHLTLQSEIFSDLPIYVSIVKAASNWGKDWAELAAICCCTHANSVEKPRDAADVASLITTSALYGRQATQIVLASLRKMMLTEDILPEDYDYYRIPIQAVIHYLAHFPNDNDTRVRITELLSVESCGDIGIPAITLTMLDIAKEQIEGIASSQNDISDKAGENKEIEVPVDEELKKNLERALSWLDEQRVVEFGVTVLPRGMIDHPDNLIRLIGRLINYSAPEREDVDLKFMESMVSVVCALTPHAEYEVNTDLKVLRLLGGQYAAKSQFQHARNIAEQALLLGLANTERKRLAWLAYADIYQRCKDPLQALYGLACAFATNGETTSADMWQEVFAATRILRDLGLIDQARDLLPSLRILLTNLGANPDCDLRMLSIEESINLSASVSRNPITLAKMMARLTEGCDKAGNDRSTLMPLIVLLSQVVQQAINFDVEVEDNTRCALERGFEFLGEQAAEFVLTVAETAPTAAAIIKQFNLIERASYASDVVRDYSMITVAARRLLNAQPDAPRPASENALAIEILADHAVSTASKPGPLEIDWPVEYARTLNAQDAEVAFMGLDTAGELVVVHVSQQSILRIEQPIYTSSFKSRMLTWLEAYPYQYGLIDAANGNNEFFATMELLDIQLPLATNLLVIAEPELQQLTLNLALIKTLNDDMADFIGYRTAIGIVPSLTWLSMIRQSQHSSNHARKAWISHQEGPDGGGTLGVALQRLEGTFDEFGFSLDTEQRLPDLSSAAISVIVAHGGLTKSGRYIHRISDEETLVETPEALANSVRDSDVVILFVCSGGRIDKNPWSNTTVGLPKLLLNKGARAVIASPWPLDVKVTYRWLQPFLTKWDAGASLFEATKAANDDIARNLGNSPQYALAMTVYGDGFLTKS</sequence>
<protein>
    <submittedName>
        <fullName evidence="2">CHAT domain-containing protein</fullName>
    </submittedName>
</protein>
<evidence type="ECO:0000313" key="3">
    <source>
        <dbReference type="Proteomes" id="UP000464402"/>
    </source>
</evidence>
<dbReference type="EMBL" id="CP043727">
    <property type="protein sequence ID" value="QHB31962.1"/>
    <property type="molecule type" value="Genomic_DNA"/>
</dbReference>
<dbReference type="Proteomes" id="UP000464402">
    <property type="component" value="Chromosome"/>
</dbReference>
<accession>A0A857EZ00</accession>
<organism evidence="2 3">
    <name type="scientific">Yersinia canariae</name>
    <dbReference type="NCBI Taxonomy" id="2607663"/>
    <lineage>
        <taxon>Bacteria</taxon>
        <taxon>Pseudomonadati</taxon>
        <taxon>Pseudomonadota</taxon>
        <taxon>Gammaproteobacteria</taxon>
        <taxon>Enterobacterales</taxon>
        <taxon>Yersiniaceae</taxon>
        <taxon>Yersinia</taxon>
    </lineage>
</organism>
<dbReference type="KEGG" id="yca:F0T03_07195"/>
<evidence type="ECO:0000313" key="2">
    <source>
        <dbReference type="EMBL" id="QHB31962.1"/>
    </source>
</evidence>
<feature type="domain" description="CHAT" evidence="1">
    <location>
        <begin position="1017"/>
        <end position="1248"/>
    </location>
</feature>
<name>A0A857EZ00_9GAMM</name>
<proteinExistence type="predicted"/>
<dbReference type="InterPro" id="IPR024983">
    <property type="entry name" value="CHAT_dom"/>
</dbReference>
<dbReference type="Pfam" id="PF12770">
    <property type="entry name" value="CHAT"/>
    <property type="match status" value="1"/>
</dbReference>
<dbReference type="AlphaFoldDB" id="A0A857EZ00"/>
<evidence type="ECO:0000259" key="1">
    <source>
        <dbReference type="Pfam" id="PF12770"/>
    </source>
</evidence>
<gene>
    <name evidence="2" type="ORF">F0T03_07195</name>
</gene>
<keyword evidence="3" id="KW-1185">Reference proteome</keyword>
<dbReference type="RefSeq" id="WP_159677577.1">
    <property type="nucleotide sequence ID" value="NZ_CP043727.1"/>
</dbReference>